<dbReference type="SUPFAM" id="SSF51197">
    <property type="entry name" value="Clavaminate synthase-like"/>
    <property type="match status" value="1"/>
</dbReference>
<protein>
    <recommendedName>
        <fullName evidence="3">Phytanoyl-CoA dioxygenase</fullName>
    </recommendedName>
</protein>
<reference evidence="1 2" key="1">
    <citation type="submission" date="2012-04" db="EMBL/GenBank/DDBJ databases">
        <authorList>
            <person name="Genoscope - CEA"/>
        </authorList>
    </citation>
    <scope>NUCLEOTIDE SEQUENCE [LARGE SCALE GENOMIC DNA]</scope>
    <source>
        <strain evidence="1 2">9443</strain>
    </source>
</reference>
<name>I4GB23_MICAE</name>
<dbReference type="AlphaFoldDB" id="I4GB23"/>
<comment type="caution">
    <text evidence="1">The sequence shown here is derived from an EMBL/GenBank/DDBJ whole genome shotgun (WGS) entry which is preliminary data.</text>
</comment>
<evidence type="ECO:0008006" key="3">
    <source>
        <dbReference type="Google" id="ProtNLM"/>
    </source>
</evidence>
<dbReference type="Proteomes" id="UP000003480">
    <property type="component" value="Unassembled WGS sequence"/>
</dbReference>
<dbReference type="HOGENOM" id="CLU_876643_0_0_3"/>
<proteinExistence type="predicted"/>
<dbReference type="Gene3D" id="2.60.120.620">
    <property type="entry name" value="q2cbj1_9rhob like domain"/>
    <property type="match status" value="1"/>
</dbReference>
<evidence type="ECO:0000313" key="1">
    <source>
        <dbReference type="EMBL" id="CCI05134.1"/>
    </source>
</evidence>
<evidence type="ECO:0000313" key="2">
    <source>
        <dbReference type="Proteomes" id="UP000003480"/>
    </source>
</evidence>
<sequence length="317" mass="36470">MAKFDTRTADLSTALYASPFKLKDRIDQINYLLRNNLIDASFQSLVERYHLLLDELNSQIDRVPYTPLTQQQVELFAGYYDKILHYADAPRVAGSAINEALDWQYVQESYKASSVVYFDDFLSPEALEELRKFCLESTVFFRDSEAGFVGSYMSEGFVCSLIYQVIADLKRNLSDILAGLPLNNMWVYRYASRGSGVKTHTGDGSVTINFWITPDEANLNPNGGSGLVMYDKEQPLDWDWLKYNTYKDDPRVQARINEFLASANSLTIPYRCNRAVIFHSNLFHRSDPFHFHDSFENRRMNITMLFGQRGQESVALK</sequence>
<gene>
    <name evidence="1" type="ORF">MICAC_6950002</name>
</gene>
<accession>I4GB23</accession>
<organism evidence="1 2">
    <name type="scientific">Microcystis aeruginosa PCC 9443</name>
    <dbReference type="NCBI Taxonomy" id="1160281"/>
    <lineage>
        <taxon>Bacteria</taxon>
        <taxon>Bacillati</taxon>
        <taxon>Cyanobacteriota</taxon>
        <taxon>Cyanophyceae</taxon>
        <taxon>Oscillatoriophycideae</taxon>
        <taxon>Chroococcales</taxon>
        <taxon>Microcystaceae</taxon>
        <taxon>Microcystis</taxon>
    </lineage>
</organism>
<dbReference type="EMBL" id="CAIJ01000662">
    <property type="protein sequence ID" value="CCI05134.1"/>
    <property type="molecule type" value="Genomic_DNA"/>
</dbReference>